<dbReference type="CDD" id="cd18436">
    <property type="entry name" value="BRCT_BRC1_like_rpt2"/>
    <property type="match status" value="1"/>
</dbReference>
<dbReference type="PROSITE" id="PS50172">
    <property type="entry name" value="BRCT"/>
    <property type="match status" value="4"/>
</dbReference>
<keyword evidence="4" id="KW-1185">Reference proteome</keyword>
<feature type="domain" description="BRCT" evidence="2">
    <location>
        <begin position="47"/>
        <end position="145"/>
    </location>
</feature>
<dbReference type="EMBL" id="JAQIZZ010000007">
    <property type="protein sequence ID" value="KAJ5532563.1"/>
    <property type="molecule type" value="Genomic_DNA"/>
</dbReference>
<proteinExistence type="predicted"/>
<comment type="caution">
    <text evidence="3">The sequence shown here is derived from an EMBL/GenBank/DDBJ whole genome shotgun (WGS) entry which is preliminary data.</text>
</comment>
<dbReference type="Gene3D" id="3.40.50.10190">
    <property type="entry name" value="BRCT domain"/>
    <property type="match status" value="5"/>
</dbReference>
<dbReference type="PANTHER" id="PTHR47667:SF1">
    <property type="entry name" value="REGULATOR OF TY1 TRANSPOSITION PROTEIN 107"/>
    <property type="match status" value="1"/>
</dbReference>
<dbReference type="CDD" id="cd18437">
    <property type="entry name" value="BRCT_BRC1_like_rpt3"/>
    <property type="match status" value="1"/>
</dbReference>
<name>A0AAD6GD33_9EURO</name>
<feature type="region of interest" description="Disordered" evidence="1">
    <location>
        <begin position="245"/>
        <end position="269"/>
    </location>
</feature>
<dbReference type="Pfam" id="PF00533">
    <property type="entry name" value="BRCT"/>
    <property type="match status" value="2"/>
</dbReference>
<evidence type="ECO:0000259" key="2">
    <source>
        <dbReference type="PROSITE" id="PS50172"/>
    </source>
</evidence>
<dbReference type="AlphaFoldDB" id="A0AAD6GD33"/>
<reference evidence="3 4" key="1">
    <citation type="journal article" date="2023" name="IMA Fungus">
        <title>Comparative genomic study of the Penicillium genus elucidates a diverse pangenome and 15 lateral gene transfer events.</title>
        <authorList>
            <person name="Petersen C."/>
            <person name="Sorensen T."/>
            <person name="Nielsen M.R."/>
            <person name="Sondergaard T.E."/>
            <person name="Sorensen J.L."/>
            <person name="Fitzpatrick D.A."/>
            <person name="Frisvad J.C."/>
            <person name="Nielsen K.L."/>
        </authorList>
    </citation>
    <scope>NUCLEOTIDE SEQUENCE [LARGE SCALE GENOMIC DNA]</scope>
    <source>
        <strain evidence="3 4">IBT 35679</strain>
    </source>
</reference>
<dbReference type="PANTHER" id="PTHR47667">
    <property type="entry name" value="REGULATOR OF TY1 TRANSPOSITION PROTEIN 107"/>
    <property type="match status" value="1"/>
</dbReference>
<gene>
    <name evidence="3" type="ORF">N7494_009115</name>
</gene>
<evidence type="ECO:0000313" key="4">
    <source>
        <dbReference type="Proteomes" id="UP001220324"/>
    </source>
</evidence>
<feature type="region of interest" description="Disordered" evidence="1">
    <location>
        <begin position="505"/>
        <end position="578"/>
    </location>
</feature>
<dbReference type="SMART" id="SM00292">
    <property type="entry name" value="BRCT"/>
    <property type="match status" value="5"/>
</dbReference>
<feature type="domain" description="BRCT" evidence="2">
    <location>
        <begin position="145"/>
        <end position="236"/>
    </location>
</feature>
<organism evidence="3 4">
    <name type="scientific">Penicillium frequentans</name>
    <dbReference type="NCBI Taxonomy" id="3151616"/>
    <lineage>
        <taxon>Eukaryota</taxon>
        <taxon>Fungi</taxon>
        <taxon>Dikarya</taxon>
        <taxon>Ascomycota</taxon>
        <taxon>Pezizomycotina</taxon>
        <taxon>Eurotiomycetes</taxon>
        <taxon>Eurotiomycetidae</taxon>
        <taxon>Eurotiales</taxon>
        <taxon>Aspergillaceae</taxon>
        <taxon>Penicillium</taxon>
    </lineage>
</organism>
<dbReference type="CDD" id="cd00027">
    <property type="entry name" value="BRCT"/>
    <property type="match status" value="1"/>
</dbReference>
<dbReference type="Proteomes" id="UP001220324">
    <property type="component" value="Unassembled WGS sequence"/>
</dbReference>
<protein>
    <recommendedName>
        <fullName evidence="2">BRCT domain-containing protein</fullName>
    </recommendedName>
</protein>
<dbReference type="FunFam" id="3.40.50.10190:FF:000066">
    <property type="entry name" value="BRCT domain protein (Eurofung)"/>
    <property type="match status" value="1"/>
</dbReference>
<evidence type="ECO:0000313" key="3">
    <source>
        <dbReference type="EMBL" id="KAJ5532563.1"/>
    </source>
</evidence>
<dbReference type="InterPro" id="IPR053036">
    <property type="entry name" value="CellCycle_DNARepair_Reg"/>
</dbReference>
<dbReference type="GO" id="GO:0035361">
    <property type="term" value="C:Cul8-RING ubiquitin ligase complex"/>
    <property type="evidence" value="ECO:0007669"/>
    <property type="project" value="TreeGrafter"/>
</dbReference>
<dbReference type="Pfam" id="PF16770">
    <property type="entry name" value="RTT107_BRCT_5"/>
    <property type="match status" value="1"/>
</dbReference>
<dbReference type="FunFam" id="3.40.50.10190:FF:000048">
    <property type="entry name" value="DNA repair protein Rtt107"/>
    <property type="match status" value="1"/>
</dbReference>
<feature type="compositionally biased region" description="Basic and acidic residues" evidence="1">
    <location>
        <begin position="544"/>
        <end position="566"/>
    </location>
</feature>
<feature type="region of interest" description="Disordered" evidence="1">
    <location>
        <begin position="604"/>
        <end position="646"/>
    </location>
</feature>
<feature type="domain" description="BRCT" evidence="2">
    <location>
        <begin position="382"/>
        <end position="454"/>
    </location>
</feature>
<dbReference type="Pfam" id="PF12738">
    <property type="entry name" value="PTCB-BRCT"/>
    <property type="match status" value="1"/>
</dbReference>
<dbReference type="GO" id="GO:0005634">
    <property type="term" value="C:nucleus"/>
    <property type="evidence" value="ECO:0007669"/>
    <property type="project" value="TreeGrafter"/>
</dbReference>
<accession>A0AAD6GD33</accession>
<feature type="compositionally biased region" description="Basic and acidic residues" evidence="1">
    <location>
        <begin position="610"/>
        <end position="627"/>
    </location>
</feature>
<dbReference type="SUPFAM" id="SSF52113">
    <property type="entry name" value="BRCT domain"/>
    <property type="match status" value="5"/>
</dbReference>
<feature type="domain" description="BRCT" evidence="2">
    <location>
        <begin position="645"/>
        <end position="740"/>
    </location>
</feature>
<sequence length="894" mass="99797">MRFDWSFSRDLALGFAPGACQRCDSFPHAGHAYTQPQNLPTTMQPDEEPQLFEQCRVCIVSTDLLPLETAEQLAAVIEEYGGEPSIHNSSPTKDDTAECTHIVSNTINFESYDIACKALIPVVKPSWVHTSLSKRKLANPRQHSPDPRLFLHDVVVTCGDIPEGDKDAIIGGVVAKGGLYSPRMSALVTHLVDLTMDSDKARLTQAKKLRAKIVLPHWFDDCLKLGRRIDERPYILPDPEILRANPDDPIRGNGNKGLAGASTPEPSALPTVNIDAQGTNDRSVFDGKCIMLSPDLSIGSRLLESIETVIKQGGATVTGNVNEADWIICRFREGFVYRTASRLDKEVGNLAWLYSLMTYNEYTRPLSRMLHYPISRTPIPGFEGLKVSLSNYVGEARIYLENLITAAGAECTKTLKQENTHLITAHGTSEKCSAAREWGLQVVNHLWLEDSYAKWQMQPVSCPRYNYFPSRTNLGDVAGQRMLERDVLEKNFFSSEGLPSAETVMQDKDNDAPSMQPPADAKRKASEKASERTGTPKANGKTRKPSEKKVETPSRSRLIPDNKENETPSSVSSRKSKEAAIAHLHDLAPDIALYEKEKKRVGGVIHGGRRKSDEDRVRDNPKKRPSVEAEGESDTEQVNEAKRAKKSRPAITMHLLITGYQSWVGKGNEKREDADKRHLRDLGIMVVQDARRCTHMAAPSILRTTKFVNALAYAPVIVHTDFVTTCLKEDKLLDPADFKLIDKAAESKFRFSLAKATDKAKANKNKLLRGFRIYCVEDIRGGFEAFKSIVDVNGGECMLFRGRLALTNPSRREESDDEDSDEDSEAGRHDVFLLSSAESKHARLWPRFRQVAGDIKRAPRIVRVDWLLDMAMSQELKGPEAYELTEDMIGNEEE</sequence>
<dbReference type="InterPro" id="IPR036420">
    <property type="entry name" value="BRCT_dom_sf"/>
</dbReference>
<dbReference type="CDD" id="cd17743">
    <property type="entry name" value="BRCT_BRC1_like_rpt5"/>
    <property type="match status" value="1"/>
</dbReference>
<evidence type="ECO:0000256" key="1">
    <source>
        <dbReference type="SAM" id="MobiDB-lite"/>
    </source>
</evidence>
<dbReference type="GO" id="GO:0006302">
    <property type="term" value="P:double-strand break repair"/>
    <property type="evidence" value="ECO:0007669"/>
    <property type="project" value="TreeGrafter"/>
</dbReference>
<feature type="compositionally biased region" description="Basic and acidic residues" evidence="1">
    <location>
        <begin position="520"/>
        <end position="531"/>
    </location>
</feature>
<dbReference type="InterPro" id="IPR001357">
    <property type="entry name" value="BRCT_dom"/>
</dbReference>
<dbReference type="GO" id="GO:1990683">
    <property type="term" value="P:DNA double-strand break attachment to nuclear envelope"/>
    <property type="evidence" value="ECO:0007669"/>
    <property type="project" value="TreeGrafter"/>
</dbReference>